<proteinExistence type="predicted"/>
<accession>A0A9Q3P1G9</accession>
<dbReference type="Gene3D" id="3.30.70.270">
    <property type="match status" value="1"/>
</dbReference>
<reference evidence="2" key="1">
    <citation type="submission" date="2021-03" db="EMBL/GenBank/DDBJ databases">
        <title>Draft genome sequence of rust myrtle Austropuccinia psidii MF-1, a brazilian biotype.</title>
        <authorList>
            <person name="Quecine M.C."/>
            <person name="Pachon D.M.R."/>
            <person name="Bonatelli M.L."/>
            <person name="Correr F.H."/>
            <person name="Franceschini L.M."/>
            <person name="Leite T.F."/>
            <person name="Margarido G.R.A."/>
            <person name="Almeida C.A."/>
            <person name="Ferrarezi J.A."/>
            <person name="Labate C.A."/>
        </authorList>
    </citation>
    <scope>NUCLEOTIDE SEQUENCE</scope>
    <source>
        <strain evidence="2">MF-1</strain>
    </source>
</reference>
<evidence type="ECO:0000259" key="1">
    <source>
        <dbReference type="Pfam" id="PF17919"/>
    </source>
</evidence>
<name>A0A9Q3P1G9_9BASI</name>
<dbReference type="PANTHER" id="PTHR34072:SF55">
    <property type="entry name" value="DNA_RNA POLYMERASES SUPERFAMILY PROTEIN"/>
    <property type="match status" value="1"/>
</dbReference>
<dbReference type="Pfam" id="PF17919">
    <property type="entry name" value="RT_RNaseH_2"/>
    <property type="match status" value="1"/>
</dbReference>
<organism evidence="2 3">
    <name type="scientific">Austropuccinia psidii MF-1</name>
    <dbReference type="NCBI Taxonomy" id="1389203"/>
    <lineage>
        <taxon>Eukaryota</taxon>
        <taxon>Fungi</taxon>
        <taxon>Dikarya</taxon>
        <taxon>Basidiomycota</taxon>
        <taxon>Pucciniomycotina</taxon>
        <taxon>Pucciniomycetes</taxon>
        <taxon>Pucciniales</taxon>
        <taxon>Sphaerophragmiaceae</taxon>
        <taxon>Austropuccinia</taxon>
    </lineage>
</organism>
<dbReference type="PANTHER" id="PTHR34072">
    <property type="entry name" value="ENZYMATIC POLYPROTEIN-RELATED"/>
    <property type="match status" value="1"/>
</dbReference>
<sequence>MKILLKKGHFAYSELKALGHFVSGLSLGIDNNKVAEVLLKEIPQTKKEMKSFLRFSGYYRQNVKDFGRIANSLYKLYDQQTVYEMTEERVKAYEELKHSLTNDPFVLTPDWKLPFKLYIDACGEGLGGELHQTQIINDKPV</sequence>
<dbReference type="EMBL" id="AVOT02053043">
    <property type="protein sequence ID" value="MBW0547923.1"/>
    <property type="molecule type" value="Genomic_DNA"/>
</dbReference>
<protein>
    <recommendedName>
        <fullName evidence="1">Reverse transcriptase/retrotransposon-derived protein RNase H-like domain-containing protein</fullName>
    </recommendedName>
</protein>
<gene>
    <name evidence="2" type="ORF">O181_087638</name>
</gene>
<dbReference type="InterPro" id="IPR043128">
    <property type="entry name" value="Rev_trsase/Diguanyl_cyclase"/>
</dbReference>
<keyword evidence="3" id="KW-1185">Reference proteome</keyword>
<feature type="domain" description="Reverse transcriptase/retrotransposon-derived protein RNase H-like" evidence="1">
    <location>
        <begin position="85"/>
        <end position="135"/>
    </location>
</feature>
<dbReference type="Proteomes" id="UP000765509">
    <property type="component" value="Unassembled WGS sequence"/>
</dbReference>
<dbReference type="SUPFAM" id="SSF56672">
    <property type="entry name" value="DNA/RNA polymerases"/>
    <property type="match status" value="1"/>
</dbReference>
<dbReference type="InterPro" id="IPR043502">
    <property type="entry name" value="DNA/RNA_pol_sf"/>
</dbReference>
<dbReference type="AlphaFoldDB" id="A0A9Q3P1G9"/>
<evidence type="ECO:0000313" key="3">
    <source>
        <dbReference type="Proteomes" id="UP000765509"/>
    </source>
</evidence>
<dbReference type="InterPro" id="IPR041577">
    <property type="entry name" value="RT_RNaseH_2"/>
</dbReference>
<comment type="caution">
    <text evidence="2">The sequence shown here is derived from an EMBL/GenBank/DDBJ whole genome shotgun (WGS) entry which is preliminary data.</text>
</comment>
<evidence type="ECO:0000313" key="2">
    <source>
        <dbReference type="EMBL" id="MBW0547923.1"/>
    </source>
</evidence>